<feature type="transmembrane region" description="Helical" evidence="1">
    <location>
        <begin position="34"/>
        <end position="54"/>
    </location>
</feature>
<sequence>MSYDQSLVLLSVALQSLGKVLYGTFLDELSLPLFLLSSFGLTAVVFVAVAGFRVPEAGRGHLLLLNLWSAASFVGFFFALRHLPPAVVASIELCAALLAAIVLASVQDRLVPRRLRLIACAGIAAGCLLLCRAEIGAVPAASASLSAWLAIAAALLTGLTSTLSARESKVLATAGWKPAQVLAHRFYLTIAIAAAWLALEQPGLALPQASSLLPIMLVAAVGVLAPLLLLQVALRRSDALTVMICFAAQPLLSFLIAIPSPAYEWDVPTLFGVIVVTLFLGLDILAQRKAVPAVIPVRGERHDRTRTR</sequence>
<keyword evidence="3" id="KW-1185">Reference proteome</keyword>
<feature type="transmembrane region" description="Helical" evidence="1">
    <location>
        <begin position="181"/>
        <end position="199"/>
    </location>
</feature>
<feature type="transmembrane region" description="Helical" evidence="1">
    <location>
        <begin position="141"/>
        <end position="160"/>
    </location>
</feature>
<dbReference type="AlphaFoldDB" id="A0A370KYI0"/>
<dbReference type="InterPro" id="IPR037185">
    <property type="entry name" value="EmrE-like"/>
</dbReference>
<protein>
    <recommendedName>
        <fullName evidence="4">DMT family transporter</fullName>
    </recommendedName>
</protein>
<dbReference type="RefSeq" id="WP_114832811.1">
    <property type="nucleotide sequence ID" value="NZ_QQTO01000032.1"/>
</dbReference>
<dbReference type="Proteomes" id="UP000255207">
    <property type="component" value="Unassembled WGS sequence"/>
</dbReference>
<keyword evidence="1" id="KW-1133">Transmembrane helix</keyword>
<evidence type="ECO:0000313" key="2">
    <source>
        <dbReference type="EMBL" id="RDJ19672.1"/>
    </source>
</evidence>
<reference evidence="3" key="1">
    <citation type="submission" date="2018-07" db="EMBL/GenBank/DDBJ databases">
        <authorList>
            <person name="Safronova V.I."/>
            <person name="Chirak E.R."/>
            <person name="Sazanova A.L."/>
        </authorList>
    </citation>
    <scope>NUCLEOTIDE SEQUENCE [LARGE SCALE GENOMIC DNA]</scope>
    <source>
        <strain evidence="3">RCAM04685</strain>
    </source>
</reference>
<organism evidence="2 3">
    <name type="scientific">Bosea caraganae</name>
    <dbReference type="NCBI Taxonomy" id="2763117"/>
    <lineage>
        <taxon>Bacteria</taxon>
        <taxon>Pseudomonadati</taxon>
        <taxon>Pseudomonadota</taxon>
        <taxon>Alphaproteobacteria</taxon>
        <taxon>Hyphomicrobiales</taxon>
        <taxon>Boseaceae</taxon>
        <taxon>Bosea</taxon>
    </lineage>
</organism>
<proteinExistence type="predicted"/>
<feature type="transmembrane region" description="Helical" evidence="1">
    <location>
        <begin position="270"/>
        <end position="286"/>
    </location>
</feature>
<name>A0A370KYI0_9HYPH</name>
<feature type="transmembrane region" description="Helical" evidence="1">
    <location>
        <begin position="239"/>
        <end position="258"/>
    </location>
</feature>
<accession>A0A370KYI0</accession>
<dbReference type="OrthoDB" id="8114804at2"/>
<evidence type="ECO:0008006" key="4">
    <source>
        <dbReference type="Google" id="ProtNLM"/>
    </source>
</evidence>
<feature type="transmembrane region" description="Helical" evidence="1">
    <location>
        <begin position="61"/>
        <end position="80"/>
    </location>
</feature>
<feature type="transmembrane region" description="Helical" evidence="1">
    <location>
        <begin position="86"/>
        <end position="105"/>
    </location>
</feature>
<gene>
    <name evidence="2" type="ORF">DWE98_28520</name>
</gene>
<keyword evidence="1" id="KW-0472">Membrane</keyword>
<keyword evidence="1" id="KW-0812">Transmembrane</keyword>
<dbReference type="SUPFAM" id="SSF103481">
    <property type="entry name" value="Multidrug resistance efflux transporter EmrE"/>
    <property type="match status" value="1"/>
</dbReference>
<evidence type="ECO:0000313" key="3">
    <source>
        <dbReference type="Proteomes" id="UP000255207"/>
    </source>
</evidence>
<feature type="transmembrane region" description="Helical" evidence="1">
    <location>
        <begin position="211"/>
        <end position="232"/>
    </location>
</feature>
<dbReference type="EMBL" id="QQTP01000031">
    <property type="protein sequence ID" value="RDJ19672.1"/>
    <property type="molecule type" value="Genomic_DNA"/>
</dbReference>
<comment type="caution">
    <text evidence="2">The sequence shown here is derived from an EMBL/GenBank/DDBJ whole genome shotgun (WGS) entry which is preliminary data.</text>
</comment>
<feature type="transmembrane region" description="Helical" evidence="1">
    <location>
        <begin position="117"/>
        <end position="135"/>
    </location>
</feature>
<evidence type="ECO:0000256" key="1">
    <source>
        <dbReference type="SAM" id="Phobius"/>
    </source>
</evidence>